<dbReference type="InterPro" id="IPR038253">
    <property type="entry name" value="SRP68_N_sf"/>
</dbReference>
<dbReference type="InterPro" id="IPR026258">
    <property type="entry name" value="SRP68"/>
</dbReference>
<dbReference type="GO" id="GO:0030942">
    <property type="term" value="F:endoplasmic reticulum signal peptide binding"/>
    <property type="evidence" value="ECO:0007669"/>
    <property type="project" value="InterPro"/>
</dbReference>
<gene>
    <name evidence="14" type="ORF">SLEP1_g56926</name>
</gene>
<dbReference type="Gene3D" id="1.10.3450.40">
    <property type="entry name" value="Signal recognition particle, SRP68 subunit, RNA-binding domain"/>
    <property type="match status" value="1"/>
</dbReference>
<evidence type="ECO:0000256" key="12">
    <source>
        <dbReference type="ARBA" id="ARBA00083741"/>
    </source>
</evidence>
<keyword evidence="10" id="KW-0687">Ribonucleoprotein</keyword>
<dbReference type="GO" id="GO:0005783">
    <property type="term" value="C:endoplasmic reticulum"/>
    <property type="evidence" value="ECO:0007669"/>
    <property type="project" value="UniProtKB-SubCell"/>
</dbReference>
<sequence length="490" mass="54968">MVLTENLCSAGKDGFEERERKLPGFFDRKVYDALDRGKFAMTAIPLAHITATTEMGSDDEKEATTEEHETRDEPGQESEKETIETSMTIKKTVNTLSPISDKVKEKHPTLSEWTRSMTQKGLKRTRSTLDECEDGRLDPLIEVLKRSGNLVNEQIQAQNTNCQLDRDQRKGHSESLVAAINKLTDALVRIADSLADQNEGKLKKRLMKQGVESYHQLYSEASATIAAEISVAETIAPSSANGIARHPVPHPASHTVTPFSDPSSVNILITFATVFDTPLLLPCPHRPLLPPATGAAARGLRGRGSGEYSNRPTSNNSNGGSVNYRRSVTEPATERGGMAVRGRKDDVLILRLLKSAQMQHGLEHGDYTRYRRYCTSRLRRLYKSLKFKHGRGKYTRRAITESAVTEVRFLHVVLYMAERAWSHAMEKRQLPDGPNASQHIYLIGRLRKAVKWANLFSHLCAIKGDSRTSLEAEVCLQFDDFFYLLYTFHL</sequence>
<dbReference type="GO" id="GO:0008312">
    <property type="term" value="F:7S RNA binding"/>
    <property type="evidence" value="ECO:0007669"/>
    <property type="project" value="InterPro"/>
</dbReference>
<keyword evidence="6" id="KW-0256">Endoplasmic reticulum</keyword>
<evidence type="ECO:0000256" key="5">
    <source>
        <dbReference type="ARBA" id="ARBA00022490"/>
    </source>
</evidence>
<dbReference type="GO" id="GO:0006614">
    <property type="term" value="P:SRP-dependent cotranslational protein targeting to membrane"/>
    <property type="evidence" value="ECO:0007669"/>
    <property type="project" value="InterPro"/>
</dbReference>
<evidence type="ECO:0000256" key="11">
    <source>
        <dbReference type="ARBA" id="ARBA00029498"/>
    </source>
</evidence>
<keyword evidence="7" id="KW-0694">RNA-binding</keyword>
<keyword evidence="15" id="KW-1185">Reference proteome</keyword>
<organism evidence="14 15">
    <name type="scientific">Rubroshorea leprosula</name>
    <dbReference type="NCBI Taxonomy" id="152421"/>
    <lineage>
        <taxon>Eukaryota</taxon>
        <taxon>Viridiplantae</taxon>
        <taxon>Streptophyta</taxon>
        <taxon>Embryophyta</taxon>
        <taxon>Tracheophyta</taxon>
        <taxon>Spermatophyta</taxon>
        <taxon>Magnoliopsida</taxon>
        <taxon>eudicotyledons</taxon>
        <taxon>Gunneridae</taxon>
        <taxon>Pentapetalae</taxon>
        <taxon>rosids</taxon>
        <taxon>malvids</taxon>
        <taxon>Malvales</taxon>
        <taxon>Dipterocarpaceae</taxon>
        <taxon>Rubroshorea</taxon>
    </lineage>
</organism>
<dbReference type="GO" id="GO:0005047">
    <property type="term" value="F:signal recognition particle binding"/>
    <property type="evidence" value="ECO:0007669"/>
    <property type="project" value="InterPro"/>
</dbReference>
<evidence type="ECO:0000256" key="9">
    <source>
        <dbReference type="ARBA" id="ARBA00023242"/>
    </source>
</evidence>
<dbReference type="FunFam" id="1.10.3450.40:FF:000001">
    <property type="entry name" value="Signal recognition particle subunit SRP68"/>
    <property type="match status" value="1"/>
</dbReference>
<evidence type="ECO:0000256" key="4">
    <source>
        <dbReference type="ARBA" id="ARBA00009352"/>
    </source>
</evidence>
<comment type="subcellular location">
    <subcellularLocation>
        <location evidence="2">Cytoplasm</location>
    </subcellularLocation>
    <subcellularLocation>
        <location evidence="1">Endoplasmic reticulum</location>
    </subcellularLocation>
    <subcellularLocation>
        <location evidence="3">Nucleus</location>
        <location evidence="3">Nucleolus</location>
    </subcellularLocation>
</comment>
<dbReference type="Pfam" id="PF16969">
    <property type="entry name" value="SRP68"/>
    <property type="match status" value="1"/>
</dbReference>
<evidence type="ECO:0000256" key="1">
    <source>
        <dbReference type="ARBA" id="ARBA00004240"/>
    </source>
</evidence>
<dbReference type="GO" id="GO:0005730">
    <property type="term" value="C:nucleolus"/>
    <property type="evidence" value="ECO:0007669"/>
    <property type="project" value="UniProtKB-SubCell"/>
</dbReference>
<keyword evidence="8" id="KW-0733">Signal recognition particle</keyword>
<dbReference type="PANTHER" id="PTHR12860">
    <property type="entry name" value="SIGNAL RECOGNITION PARTICLE 68 KDA PROTEIN"/>
    <property type="match status" value="1"/>
</dbReference>
<dbReference type="GO" id="GO:0005829">
    <property type="term" value="C:cytosol"/>
    <property type="evidence" value="ECO:0007669"/>
    <property type="project" value="UniProtKB-ARBA"/>
</dbReference>
<evidence type="ECO:0000313" key="15">
    <source>
        <dbReference type="Proteomes" id="UP001054252"/>
    </source>
</evidence>
<dbReference type="AlphaFoldDB" id="A0AAV5MMH5"/>
<protein>
    <recommendedName>
        <fullName evidence="11">Signal recognition particle subunit SRP68</fullName>
    </recommendedName>
    <alternativeName>
        <fullName evidence="12">Signal recognition particle 68 kDa protein</fullName>
    </alternativeName>
</protein>
<dbReference type="EMBL" id="BPVZ01000348">
    <property type="protein sequence ID" value="GKV50214.1"/>
    <property type="molecule type" value="Genomic_DNA"/>
</dbReference>
<evidence type="ECO:0000256" key="8">
    <source>
        <dbReference type="ARBA" id="ARBA00023135"/>
    </source>
</evidence>
<comment type="caution">
    <text evidence="14">The sequence shown here is derived from an EMBL/GenBank/DDBJ whole genome shotgun (WGS) entry which is preliminary data.</text>
</comment>
<dbReference type="GO" id="GO:0005786">
    <property type="term" value="C:signal recognition particle, endoplasmic reticulum targeting"/>
    <property type="evidence" value="ECO:0007669"/>
    <property type="project" value="UniProtKB-KW"/>
</dbReference>
<dbReference type="CDD" id="cd15481">
    <property type="entry name" value="SRP68-RBD"/>
    <property type="match status" value="1"/>
</dbReference>
<feature type="region of interest" description="Disordered" evidence="13">
    <location>
        <begin position="50"/>
        <end position="87"/>
    </location>
</feature>
<name>A0AAV5MMH5_9ROSI</name>
<comment type="similarity">
    <text evidence="4">Belongs to the SRP68 family.</text>
</comment>
<dbReference type="Proteomes" id="UP001054252">
    <property type="component" value="Unassembled WGS sequence"/>
</dbReference>
<feature type="compositionally biased region" description="Polar residues" evidence="13">
    <location>
        <begin position="307"/>
        <end position="326"/>
    </location>
</feature>
<keyword evidence="5" id="KW-0963">Cytoplasm</keyword>
<dbReference type="PANTHER" id="PTHR12860:SF0">
    <property type="entry name" value="SIGNAL RECOGNITION PARTICLE SUBUNIT SRP68"/>
    <property type="match status" value="1"/>
</dbReference>
<dbReference type="InterPro" id="IPR034652">
    <property type="entry name" value="SRP68-RBD"/>
</dbReference>
<evidence type="ECO:0000256" key="3">
    <source>
        <dbReference type="ARBA" id="ARBA00004604"/>
    </source>
</evidence>
<keyword evidence="9" id="KW-0539">Nucleus</keyword>
<evidence type="ECO:0000256" key="10">
    <source>
        <dbReference type="ARBA" id="ARBA00023274"/>
    </source>
</evidence>
<proteinExistence type="inferred from homology"/>
<evidence type="ECO:0000256" key="13">
    <source>
        <dbReference type="SAM" id="MobiDB-lite"/>
    </source>
</evidence>
<evidence type="ECO:0000313" key="14">
    <source>
        <dbReference type="EMBL" id="GKV50214.1"/>
    </source>
</evidence>
<feature type="compositionally biased region" description="Basic and acidic residues" evidence="13">
    <location>
        <begin position="62"/>
        <end position="83"/>
    </location>
</feature>
<evidence type="ECO:0000256" key="2">
    <source>
        <dbReference type="ARBA" id="ARBA00004496"/>
    </source>
</evidence>
<feature type="region of interest" description="Disordered" evidence="13">
    <location>
        <begin position="292"/>
        <end position="336"/>
    </location>
</feature>
<accession>A0AAV5MMH5</accession>
<reference evidence="14 15" key="1">
    <citation type="journal article" date="2021" name="Commun. Biol.">
        <title>The genome of Shorea leprosula (Dipterocarpaceae) highlights the ecological relevance of drought in aseasonal tropical rainforests.</title>
        <authorList>
            <person name="Ng K.K.S."/>
            <person name="Kobayashi M.J."/>
            <person name="Fawcett J.A."/>
            <person name="Hatakeyama M."/>
            <person name="Paape T."/>
            <person name="Ng C.H."/>
            <person name="Ang C.C."/>
            <person name="Tnah L.H."/>
            <person name="Lee C.T."/>
            <person name="Nishiyama T."/>
            <person name="Sese J."/>
            <person name="O'Brien M.J."/>
            <person name="Copetti D."/>
            <person name="Mohd Noor M.I."/>
            <person name="Ong R.C."/>
            <person name="Putra M."/>
            <person name="Sireger I.Z."/>
            <person name="Indrioko S."/>
            <person name="Kosugi Y."/>
            <person name="Izuno A."/>
            <person name="Isagi Y."/>
            <person name="Lee S.L."/>
            <person name="Shimizu K.K."/>
        </authorList>
    </citation>
    <scope>NUCLEOTIDE SEQUENCE [LARGE SCALE GENOMIC DNA]</scope>
    <source>
        <strain evidence="14">214</strain>
    </source>
</reference>
<evidence type="ECO:0000256" key="7">
    <source>
        <dbReference type="ARBA" id="ARBA00022884"/>
    </source>
</evidence>
<evidence type="ECO:0000256" key="6">
    <source>
        <dbReference type="ARBA" id="ARBA00022824"/>
    </source>
</evidence>